<dbReference type="Proteomes" id="UP000003081">
    <property type="component" value="Unassembled WGS sequence"/>
</dbReference>
<keyword evidence="2" id="KW-1185">Reference proteome</keyword>
<reference evidence="1 2" key="1">
    <citation type="submission" date="2009-08" db="EMBL/GenBank/DDBJ databases">
        <authorList>
            <person name="Shrivastava S."/>
            <person name="Brinkac L.B."/>
            <person name="Brown J.L."/>
            <person name="Bruce D.B."/>
            <person name="Detter C."/>
            <person name="Green L.D."/>
            <person name="Munk C.A."/>
            <person name="Rogers Y.C."/>
            <person name="Tapia R."/>
            <person name="Sims D.R."/>
            <person name="Smith L.A."/>
            <person name="Smith T.J."/>
            <person name="Sutton G."/>
            <person name="Brettin T."/>
        </authorList>
    </citation>
    <scope>NUCLEOTIDE SEQUENCE [LARGE SCALE GENOMIC DNA]</scope>
    <source>
        <strain evidence="2">E4 str. BoNT E BL5262</strain>
    </source>
</reference>
<evidence type="ECO:0000313" key="1">
    <source>
        <dbReference type="EMBL" id="EEP54185.1"/>
    </source>
</evidence>
<evidence type="ECO:0000313" key="2">
    <source>
        <dbReference type="Proteomes" id="UP000003081"/>
    </source>
</evidence>
<dbReference type="HOGENOM" id="CLU_1999974_0_0_9"/>
<dbReference type="EMBL" id="ACOM01000005">
    <property type="protein sequence ID" value="EEP54185.1"/>
    <property type="molecule type" value="Genomic_DNA"/>
</dbReference>
<dbReference type="RefSeq" id="WP_003409889.1">
    <property type="nucleotide sequence ID" value="NZ_ACOM01000005.1"/>
</dbReference>
<comment type="caution">
    <text evidence="1">The sequence shown here is derived from an EMBL/GenBank/DDBJ whole genome shotgun (WGS) entry which is preliminary data.</text>
</comment>
<protein>
    <submittedName>
        <fullName evidence="1">Uncharacterized protein</fullName>
    </submittedName>
</protein>
<proteinExistence type="predicted"/>
<gene>
    <name evidence="1" type="ORF">CLP_2598</name>
</gene>
<accession>C4IJK8</accession>
<sequence>MKEEYKSIIDSNGNMICNCVLFIEDIPQCFVINEEYKSVDFCMGNFVKPKWNGQEWIESATEEEIEAWKEENKPIENIGENLIDKLILDNINMQSQIDSLIQAQLGGN</sequence>
<organism evidence="1 2">
    <name type="scientific">Clostridium butyricum E4 str. BoNT E BL5262</name>
    <dbReference type="NCBI Taxonomy" id="632245"/>
    <lineage>
        <taxon>Bacteria</taxon>
        <taxon>Bacillati</taxon>
        <taxon>Bacillota</taxon>
        <taxon>Clostridia</taxon>
        <taxon>Eubacteriales</taxon>
        <taxon>Clostridiaceae</taxon>
        <taxon>Clostridium</taxon>
    </lineage>
</organism>
<name>C4IJK8_CLOBU</name>
<dbReference type="AlphaFoldDB" id="C4IJK8"/>